<name>A0AAU9DRC6_9FUSO</name>
<dbReference type="InterPro" id="IPR000157">
    <property type="entry name" value="TIR_dom"/>
</dbReference>
<organism evidence="2 3">
    <name type="scientific">Haliovirga abyssi</name>
    <dbReference type="NCBI Taxonomy" id="2996794"/>
    <lineage>
        <taxon>Bacteria</taxon>
        <taxon>Fusobacteriati</taxon>
        <taxon>Fusobacteriota</taxon>
        <taxon>Fusobacteriia</taxon>
        <taxon>Fusobacteriales</taxon>
        <taxon>Haliovirgaceae</taxon>
        <taxon>Haliovirga</taxon>
    </lineage>
</organism>
<dbReference type="Gene3D" id="3.40.50.10140">
    <property type="entry name" value="Toll/interleukin-1 receptor homology (TIR) domain"/>
    <property type="match status" value="1"/>
</dbReference>
<dbReference type="SMART" id="SM00255">
    <property type="entry name" value="TIR"/>
    <property type="match status" value="1"/>
</dbReference>
<dbReference type="RefSeq" id="WP_307904436.1">
    <property type="nucleotide sequence ID" value="NZ_AP027059.1"/>
</dbReference>
<keyword evidence="3" id="KW-1185">Reference proteome</keyword>
<dbReference type="GO" id="GO:0007165">
    <property type="term" value="P:signal transduction"/>
    <property type="evidence" value="ECO:0007669"/>
    <property type="project" value="InterPro"/>
</dbReference>
<proteinExistence type="predicted"/>
<dbReference type="InterPro" id="IPR035897">
    <property type="entry name" value="Toll_tir_struct_dom_sf"/>
</dbReference>
<dbReference type="SUPFAM" id="SSF52200">
    <property type="entry name" value="Toll/Interleukin receptor TIR domain"/>
    <property type="match status" value="1"/>
</dbReference>
<dbReference type="KEGG" id="haby:HLVA_00480"/>
<dbReference type="Pfam" id="PF13676">
    <property type="entry name" value="TIR_2"/>
    <property type="match status" value="1"/>
</dbReference>
<gene>
    <name evidence="2" type="ORF">HLVA_00480</name>
</gene>
<dbReference type="Proteomes" id="UP001321582">
    <property type="component" value="Chromosome"/>
</dbReference>
<reference evidence="2 3" key="1">
    <citation type="submission" date="2022-11" db="EMBL/GenBank/DDBJ databases">
        <title>Haliovirga abyssi gen. nov., sp. nov., a mesophilic fermentative bacterium isolated from the Iheya North hydrothermal field and the proposal of Haliovirgaceae fam. nov.</title>
        <authorList>
            <person name="Miyazaki U."/>
            <person name="Tame A."/>
            <person name="Miyazaki J."/>
            <person name="Takai K."/>
            <person name="Sawayama S."/>
            <person name="Kitajima M."/>
            <person name="Okamoto A."/>
            <person name="Nakagawa S."/>
        </authorList>
    </citation>
    <scope>NUCLEOTIDE SEQUENCE [LARGE SCALE GENOMIC DNA]</scope>
    <source>
        <strain evidence="2 3">IC12</strain>
    </source>
</reference>
<evidence type="ECO:0000313" key="2">
    <source>
        <dbReference type="EMBL" id="BDU49479.1"/>
    </source>
</evidence>
<dbReference type="EMBL" id="AP027059">
    <property type="protein sequence ID" value="BDU49479.1"/>
    <property type="molecule type" value="Genomic_DNA"/>
</dbReference>
<protein>
    <recommendedName>
        <fullName evidence="1">TIR domain-containing protein</fullName>
    </recommendedName>
</protein>
<evidence type="ECO:0000259" key="1">
    <source>
        <dbReference type="PROSITE" id="PS50104"/>
    </source>
</evidence>
<accession>A0AAU9DRC6</accession>
<dbReference type="PROSITE" id="PS50104">
    <property type="entry name" value="TIR"/>
    <property type="match status" value="1"/>
</dbReference>
<dbReference type="AlphaFoldDB" id="A0AAU9DRC6"/>
<evidence type="ECO:0000313" key="3">
    <source>
        <dbReference type="Proteomes" id="UP001321582"/>
    </source>
</evidence>
<feature type="domain" description="TIR" evidence="1">
    <location>
        <begin position="139"/>
        <end position="273"/>
    </location>
</feature>
<sequence>MKKKVDLNIKSIFYKGEFLVINAEFINNDNIIAFNFKDIYIKIIGKNGDDVVTTIINGENLNKLLLKANEKKDWIFEVENPNYTDISKYKWETNLQFLFKENTSETEEIENENSQTITNIEKEGESLMEEGKSTIKSKFEYDVAFSFAGEDRKYVEKVAEQLKDKINIFYDKFEEIDLWGKNLYTHLNEIYSKKSKYVVMFISEHYSKKLWTNHERQSAQERAFNENKEYILPARFDNTEIPGVLKTVGYIDLKKIDEIEFSNIILKKIKKYKEEEVPEKNSKKNEKNISLNQKIYKSDIELYNKIKEIIKNSVEFSKDWDFGSPHRDNSLNGLFHIELQFESPDFEFINEKLEIIKKELFESIKKFILSVSINTFPKGNGFQEIPYEWSYEQPELFEKTRNEINSLADEMWKKYCNFVKMGRICLEL</sequence>